<accession>A0A949N0D2</accession>
<dbReference type="EMBL" id="JAELVF020000001">
    <property type="protein sequence ID" value="MBU7596555.1"/>
    <property type="molecule type" value="Genomic_DNA"/>
</dbReference>
<comment type="caution">
    <text evidence="3">The sequence shown here is derived from an EMBL/GenBank/DDBJ whole genome shotgun (WGS) entry which is preliminary data.</text>
</comment>
<dbReference type="InterPro" id="IPR032710">
    <property type="entry name" value="NTF2-like_dom_sf"/>
</dbReference>
<evidence type="ECO:0000259" key="2">
    <source>
        <dbReference type="Pfam" id="PF17775"/>
    </source>
</evidence>
<proteinExistence type="inferred from homology"/>
<name>A0A949N0D2_9ACTN</name>
<dbReference type="Proteomes" id="UP000694501">
    <property type="component" value="Unassembled WGS sequence"/>
</dbReference>
<dbReference type="RefSeq" id="WP_211039427.1">
    <property type="nucleotide sequence ID" value="NZ_JAELVF020000001.1"/>
</dbReference>
<dbReference type="InterPro" id="IPR048469">
    <property type="entry name" value="YchJ-like_M"/>
</dbReference>
<dbReference type="Gene3D" id="3.10.450.50">
    <property type="match status" value="1"/>
</dbReference>
<dbReference type="HAMAP" id="MF_00612">
    <property type="entry name" value="UPF0225"/>
    <property type="match status" value="1"/>
</dbReference>
<sequence length="147" mass="16074">MTGRPRSSARSARSARGFRPAHCPCGSGAGLPECCGPLHSGAAAASTPEQLMRSRYSAFVLRDEAYLLRSWHPRTRPGTLRLEDGVRWLRLEILASDDGGPFGTGGTVEFRAYFSEDGRPGELHEKSRFVRHQGAWVYVDGDVEPGT</sequence>
<reference evidence="3" key="1">
    <citation type="submission" date="2021-06" db="EMBL/GenBank/DDBJ databases">
        <title>Sequencing of actinobacteria type strains.</title>
        <authorList>
            <person name="Nguyen G.-S."/>
            <person name="Wentzel A."/>
        </authorList>
    </citation>
    <scope>NUCLEOTIDE SEQUENCE</scope>
    <source>
        <strain evidence="3">P38-E01</strain>
    </source>
</reference>
<dbReference type="InterPro" id="IPR023006">
    <property type="entry name" value="YchJ-like"/>
</dbReference>
<comment type="similarity">
    <text evidence="1">Belongs to the UPF0225 family.</text>
</comment>
<dbReference type="PANTHER" id="PTHR33747">
    <property type="entry name" value="UPF0225 PROTEIN SCO1677"/>
    <property type="match status" value="1"/>
</dbReference>
<keyword evidence="4" id="KW-1185">Reference proteome</keyword>
<evidence type="ECO:0000313" key="4">
    <source>
        <dbReference type="Proteomes" id="UP000694501"/>
    </source>
</evidence>
<protein>
    <recommendedName>
        <fullName evidence="1">UPF0225 protein JGS22_002595</fullName>
    </recommendedName>
</protein>
<dbReference type="SUPFAM" id="SSF54427">
    <property type="entry name" value="NTF2-like"/>
    <property type="match status" value="1"/>
</dbReference>
<organism evidence="3 4">
    <name type="scientific">Streptomyces tardus</name>
    <dbReference type="NCBI Taxonomy" id="2780544"/>
    <lineage>
        <taxon>Bacteria</taxon>
        <taxon>Bacillati</taxon>
        <taxon>Actinomycetota</taxon>
        <taxon>Actinomycetes</taxon>
        <taxon>Kitasatosporales</taxon>
        <taxon>Streptomycetaceae</taxon>
        <taxon>Streptomyces</taxon>
    </lineage>
</organism>
<dbReference type="Pfam" id="PF17775">
    <property type="entry name" value="YchJ_M-like"/>
    <property type="match status" value="1"/>
</dbReference>
<evidence type="ECO:0000256" key="1">
    <source>
        <dbReference type="HAMAP-Rule" id="MF_00612"/>
    </source>
</evidence>
<feature type="domain" description="YchJ-like middle NTF2-like" evidence="2">
    <location>
        <begin position="47"/>
        <end position="141"/>
    </location>
</feature>
<dbReference type="PANTHER" id="PTHR33747:SF1">
    <property type="entry name" value="ADENYLATE CYCLASE-ASSOCIATED CAP C-TERMINAL DOMAIN-CONTAINING PROTEIN"/>
    <property type="match status" value="1"/>
</dbReference>
<dbReference type="AlphaFoldDB" id="A0A949N0D2"/>
<evidence type="ECO:0000313" key="3">
    <source>
        <dbReference type="EMBL" id="MBU7596555.1"/>
    </source>
</evidence>
<gene>
    <name evidence="3" type="ORF">JGS22_002595</name>
</gene>